<dbReference type="STRING" id="1122252.SAMN05660443_2815"/>
<keyword evidence="2" id="KW-0812">Transmembrane</keyword>
<keyword evidence="2" id="KW-0472">Membrane</keyword>
<proteinExistence type="predicted"/>
<accession>A0A1I1JJU2</accession>
<dbReference type="RefSeq" id="WP_091964975.1">
    <property type="nucleotide sequence ID" value="NZ_FOLH01000007.1"/>
</dbReference>
<evidence type="ECO:0000313" key="3">
    <source>
        <dbReference type="EMBL" id="SFC48232.1"/>
    </source>
</evidence>
<dbReference type="EMBL" id="FOLH01000007">
    <property type="protein sequence ID" value="SFC48232.1"/>
    <property type="molecule type" value="Genomic_DNA"/>
</dbReference>
<organism evidence="3 4">
    <name type="scientific">Marinospirillum celere</name>
    <dbReference type="NCBI Taxonomy" id="1122252"/>
    <lineage>
        <taxon>Bacteria</taxon>
        <taxon>Pseudomonadati</taxon>
        <taxon>Pseudomonadota</taxon>
        <taxon>Gammaproteobacteria</taxon>
        <taxon>Oceanospirillales</taxon>
        <taxon>Oceanospirillaceae</taxon>
        <taxon>Marinospirillum</taxon>
    </lineage>
</organism>
<keyword evidence="4" id="KW-1185">Reference proteome</keyword>
<gene>
    <name evidence="3" type="ORF">SAMN05660443_2815</name>
</gene>
<reference evidence="3 4" key="1">
    <citation type="submission" date="2016-10" db="EMBL/GenBank/DDBJ databases">
        <authorList>
            <person name="de Groot N.N."/>
        </authorList>
    </citation>
    <scope>NUCLEOTIDE SEQUENCE [LARGE SCALE GENOMIC DNA]</scope>
    <source>
        <strain evidence="3 4">DSM 18438</strain>
    </source>
</reference>
<evidence type="ECO:0000313" key="4">
    <source>
        <dbReference type="Proteomes" id="UP000199058"/>
    </source>
</evidence>
<feature type="region of interest" description="Disordered" evidence="1">
    <location>
        <begin position="1"/>
        <end position="24"/>
    </location>
</feature>
<name>A0A1I1JJU2_9GAMM</name>
<evidence type="ECO:0000256" key="1">
    <source>
        <dbReference type="SAM" id="MobiDB-lite"/>
    </source>
</evidence>
<dbReference type="AlphaFoldDB" id="A0A1I1JJU2"/>
<keyword evidence="2" id="KW-1133">Transmembrane helix</keyword>
<dbReference type="Proteomes" id="UP000199058">
    <property type="component" value="Unassembled WGS sequence"/>
</dbReference>
<evidence type="ECO:0000256" key="2">
    <source>
        <dbReference type="SAM" id="Phobius"/>
    </source>
</evidence>
<sequence length="87" mass="9382">MKIEYQDRPAGQAPDSQASQCDDQVKVVTSPMAAESQPDSCSVELDPHYAEDQVHEEFNLAFTGLLFLGGLVMGIAPALIQLGFLIS</sequence>
<protein>
    <submittedName>
        <fullName evidence="3">Uncharacterized protein</fullName>
    </submittedName>
</protein>
<feature type="transmembrane region" description="Helical" evidence="2">
    <location>
        <begin position="60"/>
        <end position="86"/>
    </location>
</feature>